<feature type="compositionally biased region" description="Acidic residues" evidence="14">
    <location>
        <begin position="460"/>
        <end position="471"/>
    </location>
</feature>
<dbReference type="GO" id="GO:0015031">
    <property type="term" value="P:protein transport"/>
    <property type="evidence" value="ECO:0007669"/>
    <property type="project" value="UniProtKB-UniRule"/>
</dbReference>
<dbReference type="Pfam" id="PF05698">
    <property type="entry name" value="Trigger_C"/>
    <property type="match status" value="1"/>
</dbReference>
<dbReference type="PROSITE" id="PS50059">
    <property type="entry name" value="FKBP_PPIASE"/>
    <property type="match status" value="1"/>
</dbReference>
<dbReference type="SUPFAM" id="SSF102735">
    <property type="entry name" value="Trigger factor ribosome-binding domain"/>
    <property type="match status" value="1"/>
</dbReference>
<keyword evidence="7 11" id="KW-0143">Chaperone</keyword>
<evidence type="ECO:0000256" key="10">
    <source>
        <dbReference type="ARBA" id="ARBA00029986"/>
    </source>
</evidence>
<evidence type="ECO:0000256" key="11">
    <source>
        <dbReference type="HAMAP-Rule" id="MF_00303"/>
    </source>
</evidence>
<dbReference type="GO" id="GO:0051301">
    <property type="term" value="P:cell division"/>
    <property type="evidence" value="ECO:0007669"/>
    <property type="project" value="UniProtKB-KW"/>
</dbReference>
<dbReference type="EC" id="5.2.1.8" evidence="3 11"/>
<evidence type="ECO:0000256" key="4">
    <source>
        <dbReference type="ARBA" id="ARBA00016902"/>
    </source>
</evidence>
<evidence type="ECO:0000256" key="7">
    <source>
        <dbReference type="ARBA" id="ARBA00023186"/>
    </source>
</evidence>
<dbReference type="PANTHER" id="PTHR30560">
    <property type="entry name" value="TRIGGER FACTOR CHAPERONE AND PEPTIDYL-PROLYL CIS/TRANS ISOMERASE"/>
    <property type="match status" value="1"/>
</dbReference>
<comment type="domain">
    <text evidence="11">Consists of 3 domains; the N-terminus binds the ribosome, the middle domain has PPIase activity, while the C-terminus has intrinsic chaperone activity on its own.</text>
</comment>
<dbReference type="InterPro" id="IPR008881">
    <property type="entry name" value="Trigger_fac_ribosome-bd_bac"/>
</dbReference>
<reference evidence="16" key="1">
    <citation type="submission" date="2020-02" db="EMBL/GenBank/DDBJ databases">
        <authorList>
            <person name="Meier V. D."/>
        </authorList>
    </citation>
    <scope>NUCLEOTIDE SEQUENCE</scope>
    <source>
        <strain evidence="16">AVDCRST_MAG29</strain>
    </source>
</reference>
<accession>A0A6J4M6P8</accession>
<protein>
    <recommendedName>
        <fullName evidence="4 11">Trigger factor</fullName>
        <shortName evidence="11">TF</shortName>
        <ecNumber evidence="3 11">5.2.1.8</ecNumber>
    </recommendedName>
    <alternativeName>
        <fullName evidence="10 11">PPIase</fullName>
    </alternativeName>
</protein>
<sequence length="481" mass="52031">MKATTEAVNPTRVKLTVEVPFEELKPSLDAAYKKIGSQIQVPGFRRGKVPAAIVDQRIGRAAVLDEAINAALPTFYSQALQENEIQPLSQPEIGPDDVRFADGDALTFVAELDVRPEIELPAYEGLEVSVADTEVSDAEVAEQVQALRERFGSLTDVERAAAEGDFVTIDLKAGQNGEVLEGAEVSGQSYKVGQGTMLDGLDEALVGMSAGETKTFTSQLVGGDLAGQDVDVEVAVTAVKEQELPELNDEFAQDASEFDTVEELTADVRERLLRGKRLEQAAEARDAVLEKLLDVVEIPLPDAVVQEEIGQRRQQIEEQLTYAGMSLAQYAESEGQTVEEMEADLEEQVRQSMQAQFLLDKIAEAAQVGLDQQDLTQHILRRAQQSGQDPQAYAQHAMEHNHLPQLMGEVVRGKALAAIVESAVVTDASGNRLELKRLQQDGTLAEPVADGAAPALLDESAADEPVDDQAPEESQPVVEQA</sequence>
<dbReference type="InterPro" id="IPR046357">
    <property type="entry name" value="PPIase_dom_sf"/>
</dbReference>
<feature type="domain" description="PPIase FKBP-type" evidence="15">
    <location>
        <begin position="164"/>
        <end position="217"/>
    </location>
</feature>
<dbReference type="EMBL" id="CADCUG010000133">
    <property type="protein sequence ID" value="CAA9349941.1"/>
    <property type="molecule type" value="Genomic_DNA"/>
</dbReference>
<evidence type="ECO:0000256" key="14">
    <source>
        <dbReference type="SAM" id="MobiDB-lite"/>
    </source>
</evidence>
<organism evidence="16">
    <name type="scientific">uncultured Nocardioidaceae bacterium</name>
    <dbReference type="NCBI Taxonomy" id="253824"/>
    <lineage>
        <taxon>Bacteria</taxon>
        <taxon>Bacillati</taxon>
        <taxon>Actinomycetota</taxon>
        <taxon>Actinomycetes</taxon>
        <taxon>Propionibacteriales</taxon>
        <taxon>Nocardioidaceae</taxon>
        <taxon>environmental samples</taxon>
    </lineage>
</organism>
<dbReference type="GO" id="GO:0043022">
    <property type="term" value="F:ribosome binding"/>
    <property type="evidence" value="ECO:0007669"/>
    <property type="project" value="TreeGrafter"/>
</dbReference>
<keyword evidence="5 11" id="KW-0132">Cell division</keyword>
<dbReference type="NCBIfam" id="TIGR00115">
    <property type="entry name" value="tig"/>
    <property type="match status" value="1"/>
</dbReference>
<evidence type="ECO:0000256" key="2">
    <source>
        <dbReference type="ARBA" id="ARBA00005464"/>
    </source>
</evidence>
<comment type="catalytic activity">
    <reaction evidence="1 11 12">
        <text>[protein]-peptidylproline (omega=180) = [protein]-peptidylproline (omega=0)</text>
        <dbReference type="Rhea" id="RHEA:16237"/>
        <dbReference type="Rhea" id="RHEA-COMP:10747"/>
        <dbReference type="Rhea" id="RHEA-COMP:10748"/>
        <dbReference type="ChEBI" id="CHEBI:83833"/>
        <dbReference type="ChEBI" id="CHEBI:83834"/>
        <dbReference type="EC" id="5.2.1.8"/>
    </reaction>
</comment>
<dbReference type="PANTHER" id="PTHR30560:SF3">
    <property type="entry name" value="TRIGGER FACTOR-LIKE PROTEIN TIG, CHLOROPLASTIC"/>
    <property type="match status" value="1"/>
</dbReference>
<dbReference type="HAMAP" id="MF_00303">
    <property type="entry name" value="Trigger_factor_Tig"/>
    <property type="match status" value="1"/>
</dbReference>
<dbReference type="Gene3D" id="1.10.3120.10">
    <property type="entry name" value="Trigger factor, C-terminal domain"/>
    <property type="match status" value="1"/>
</dbReference>
<evidence type="ECO:0000256" key="1">
    <source>
        <dbReference type="ARBA" id="ARBA00000971"/>
    </source>
</evidence>
<dbReference type="InterPro" id="IPR001179">
    <property type="entry name" value="PPIase_FKBP_dom"/>
</dbReference>
<name>A0A6J4M6P8_9ACTN</name>
<dbReference type="Gene3D" id="3.30.70.1050">
    <property type="entry name" value="Trigger factor ribosome-binding domain"/>
    <property type="match status" value="1"/>
</dbReference>
<evidence type="ECO:0000256" key="3">
    <source>
        <dbReference type="ARBA" id="ARBA00013194"/>
    </source>
</evidence>
<evidence type="ECO:0000256" key="12">
    <source>
        <dbReference type="PROSITE-ProRule" id="PRU00277"/>
    </source>
</evidence>
<feature type="region of interest" description="Disordered" evidence="14">
    <location>
        <begin position="441"/>
        <end position="481"/>
    </location>
</feature>
<comment type="similarity">
    <text evidence="2 11 13">Belongs to the FKBP-type PPIase family. Tig subfamily.</text>
</comment>
<keyword evidence="9 11" id="KW-0131">Cell cycle</keyword>
<dbReference type="Pfam" id="PF00254">
    <property type="entry name" value="FKBP_C"/>
    <property type="match status" value="1"/>
</dbReference>
<dbReference type="SUPFAM" id="SSF109998">
    <property type="entry name" value="Triger factor/SurA peptide-binding domain-like"/>
    <property type="match status" value="1"/>
</dbReference>
<dbReference type="InterPro" id="IPR008880">
    <property type="entry name" value="Trigger_fac_C"/>
</dbReference>
<comment type="function">
    <text evidence="11">Involved in protein export. Acts as a chaperone by maintaining the newly synthesized protein in an open conformation. Functions as a peptidyl-prolyl cis-trans isomerase.</text>
</comment>
<evidence type="ECO:0000259" key="15">
    <source>
        <dbReference type="PROSITE" id="PS50059"/>
    </source>
</evidence>
<dbReference type="SUPFAM" id="SSF54534">
    <property type="entry name" value="FKBP-like"/>
    <property type="match status" value="1"/>
</dbReference>
<keyword evidence="11" id="KW-0963">Cytoplasm</keyword>
<comment type="subcellular location">
    <subcellularLocation>
        <location evidence="11">Cytoplasm</location>
    </subcellularLocation>
    <text evidence="11">About half TF is bound to the ribosome near the polypeptide exit tunnel while the other half is free in the cytoplasm.</text>
</comment>
<dbReference type="GO" id="GO:0044183">
    <property type="term" value="F:protein folding chaperone"/>
    <property type="evidence" value="ECO:0007669"/>
    <property type="project" value="TreeGrafter"/>
</dbReference>
<dbReference type="Pfam" id="PF05697">
    <property type="entry name" value="Trigger_N"/>
    <property type="match status" value="1"/>
</dbReference>
<dbReference type="GO" id="GO:0051083">
    <property type="term" value="P:'de novo' cotranslational protein folding"/>
    <property type="evidence" value="ECO:0007669"/>
    <property type="project" value="TreeGrafter"/>
</dbReference>
<evidence type="ECO:0000256" key="5">
    <source>
        <dbReference type="ARBA" id="ARBA00022618"/>
    </source>
</evidence>
<evidence type="ECO:0000313" key="16">
    <source>
        <dbReference type="EMBL" id="CAA9349941.1"/>
    </source>
</evidence>
<dbReference type="InterPro" id="IPR036611">
    <property type="entry name" value="Trigger_fac_ribosome-bd_sf"/>
</dbReference>
<dbReference type="GO" id="GO:0005737">
    <property type="term" value="C:cytoplasm"/>
    <property type="evidence" value="ECO:0007669"/>
    <property type="project" value="UniProtKB-SubCell"/>
</dbReference>
<dbReference type="InterPro" id="IPR005215">
    <property type="entry name" value="Trig_fac"/>
</dbReference>
<evidence type="ECO:0000256" key="6">
    <source>
        <dbReference type="ARBA" id="ARBA00023110"/>
    </source>
</evidence>
<dbReference type="AlphaFoldDB" id="A0A6J4M6P8"/>
<dbReference type="GO" id="GO:0043335">
    <property type="term" value="P:protein unfolding"/>
    <property type="evidence" value="ECO:0007669"/>
    <property type="project" value="TreeGrafter"/>
</dbReference>
<keyword evidence="6 11" id="KW-0697">Rotamase</keyword>
<gene>
    <name evidence="11" type="primary">tig</name>
    <name evidence="16" type="ORF">AVDCRST_MAG29-2175</name>
</gene>
<keyword evidence="8 11" id="KW-0413">Isomerase</keyword>
<dbReference type="InterPro" id="IPR027304">
    <property type="entry name" value="Trigger_fact/SurA_dom_sf"/>
</dbReference>
<dbReference type="InterPro" id="IPR037041">
    <property type="entry name" value="Trigger_fac_C_sf"/>
</dbReference>
<dbReference type="PIRSF" id="PIRSF003095">
    <property type="entry name" value="Trigger_factor"/>
    <property type="match status" value="1"/>
</dbReference>
<evidence type="ECO:0000256" key="9">
    <source>
        <dbReference type="ARBA" id="ARBA00023306"/>
    </source>
</evidence>
<dbReference type="GO" id="GO:0003755">
    <property type="term" value="F:peptidyl-prolyl cis-trans isomerase activity"/>
    <property type="evidence" value="ECO:0007669"/>
    <property type="project" value="UniProtKB-UniRule"/>
</dbReference>
<evidence type="ECO:0000256" key="13">
    <source>
        <dbReference type="RuleBase" id="RU003914"/>
    </source>
</evidence>
<evidence type="ECO:0000256" key="8">
    <source>
        <dbReference type="ARBA" id="ARBA00023235"/>
    </source>
</evidence>
<proteinExistence type="inferred from homology"/>
<dbReference type="Gene3D" id="3.10.50.40">
    <property type="match status" value="1"/>
</dbReference>